<proteinExistence type="predicted"/>
<protein>
    <submittedName>
        <fullName evidence="1">Putative secreted protein</fullName>
    </submittedName>
</protein>
<dbReference type="AlphaFoldDB" id="A0A2M4D0E4"/>
<organism evidence="1">
    <name type="scientific">Anopheles darlingi</name>
    <name type="common">Mosquito</name>
    <dbReference type="NCBI Taxonomy" id="43151"/>
    <lineage>
        <taxon>Eukaryota</taxon>
        <taxon>Metazoa</taxon>
        <taxon>Ecdysozoa</taxon>
        <taxon>Arthropoda</taxon>
        <taxon>Hexapoda</taxon>
        <taxon>Insecta</taxon>
        <taxon>Pterygota</taxon>
        <taxon>Neoptera</taxon>
        <taxon>Endopterygota</taxon>
        <taxon>Diptera</taxon>
        <taxon>Nematocera</taxon>
        <taxon>Culicoidea</taxon>
        <taxon>Culicidae</taxon>
        <taxon>Anophelinae</taxon>
        <taxon>Anopheles</taxon>
    </lineage>
</organism>
<name>A0A2M4D0E4_ANODA</name>
<evidence type="ECO:0000313" key="1">
    <source>
        <dbReference type="EMBL" id="MBW71027.1"/>
    </source>
</evidence>
<sequence>MFALLQHITRRLLRAIRRSGRCVFFGLVCFFCWSAVFCGPRGGRRWLVALLTSRVVPAAGCCRSCRWCSWLVGLLLVG</sequence>
<dbReference type="EMBL" id="GGFL01006849">
    <property type="protein sequence ID" value="MBW71027.1"/>
    <property type="molecule type" value="Transcribed_RNA"/>
</dbReference>
<accession>A0A2M4D0E4</accession>
<reference evidence="1" key="1">
    <citation type="submission" date="2018-01" db="EMBL/GenBank/DDBJ databases">
        <title>An insight into the sialome of Amazonian anophelines.</title>
        <authorList>
            <person name="Ribeiro J.M."/>
            <person name="Scarpassa V."/>
            <person name="Calvo E."/>
        </authorList>
    </citation>
    <scope>NUCLEOTIDE SEQUENCE</scope>
</reference>